<dbReference type="EMBL" id="JAIQCV010000011">
    <property type="protein sequence ID" value="KAH1047940.1"/>
    <property type="molecule type" value="Genomic_DNA"/>
</dbReference>
<proteinExistence type="predicted"/>
<dbReference type="GO" id="GO:0003676">
    <property type="term" value="F:nucleic acid binding"/>
    <property type="evidence" value="ECO:0007669"/>
    <property type="project" value="InterPro"/>
</dbReference>
<dbReference type="PANTHER" id="PTHR47723:SF19">
    <property type="entry name" value="POLYNUCLEOTIDYL TRANSFERASE, RIBONUCLEASE H-LIKE SUPERFAMILY PROTEIN"/>
    <property type="match status" value="1"/>
</dbReference>
<evidence type="ECO:0000259" key="1">
    <source>
        <dbReference type="Pfam" id="PF13456"/>
    </source>
</evidence>
<dbReference type="Pfam" id="PF13456">
    <property type="entry name" value="RVT_3"/>
    <property type="match status" value="1"/>
</dbReference>
<comment type="caution">
    <text evidence="2">The sequence shown here is derived from an EMBL/GenBank/DDBJ whole genome shotgun (WGS) entry which is preliminary data.</text>
</comment>
<organism evidence="2 3">
    <name type="scientific">Gossypium stocksii</name>
    <dbReference type="NCBI Taxonomy" id="47602"/>
    <lineage>
        <taxon>Eukaryota</taxon>
        <taxon>Viridiplantae</taxon>
        <taxon>Streptophyta</taxon>
        <taxon>Embryophyta</taxon>
        <taxon>Tracheophyta</taxon>
        <taxon>Spermatophyta</taxon>
        <taxon>Magnoliopsida</taxon>
        <taxon>eudicotyledons</taxon>
        <taxon>Gunneridae</taxon>
        <taxon>Pentapetalae</taxon>
        <taxon>rosids</taxon>
        <taxon>malvids</taxon>
        <taxon>Malvales</taxon>
        <taxon>Malvaceae</taxon>
        <taxon>Malvoideae</taxon>
        <taxon>Gossypium</taxon>
    </lineage>
</organism>
<evidence type="ECO:0000313" key="3">
    <source>
        <dbReference type="Proteomes" id="UP000828251"/>
    </source>
</evidence>
<gene>
    <name evidence="2" type="ORF">J1N35_038724</name>
</gene>
<dbReference type="AlphaFoldDB" id="A0A9D3UN07"/>
<dbReference type="GO" id="GO:0004523">
    <property type="term" value="F:RNA-DNA hybrid ribonuclease activity"/>
    <property type="evidence" value="ECO:0007669"/>
    <property type="project" value="InterPro"/>
</dbReference>
<sequence length="85" mass="9718">MVLKLDSIEAIQLLKCSPSDNYSNAVARDIQNMLKRNWVVNVKHVYREGNRITDALASSAFNRSLGLRICTQPPEEAFWVLHDDM</sequence>
<dbReference type="InterPro" id="IPR002156">
    <property type="entry name" value="RNaseH_domain"/>
</dbReference>
<evidence type="ECO:0000313" key="2">
    <source>
        <dbReference type="EMBL" id="KAH1047940.1"/>
    </source>
</evidence>
<feature type="domain" description="RNase H type-1" evidence="1">
    <location>
        <begin position="2"/>
        <end position="60"/>
    </location>
</feature>
<dbReference type="Proteomes" id="UP000828251">
    <property type="component" value="Unassembled WGS sequence"/>
</dbReference>
<keyword evidence="3" id="KW-1185">Reference proteome</keyword>
<protein>
    <recommendedName>
        <fullName evidence="1">RNase H type-1 domain-containing protein</fullName>
    </recommendedName>
</protein>
<accession>A0A9D3UN07</accession>
<dbReference type="PANTHER" id="PTHR47723">
    <property type="entry name" value="OS05G0353850 PROTEIN"/>
    <property type="match status" value="1"/>
</dbReference>
<reference evidence="2 3" key="1">
    <citation type="journal article" date="2021" name="Plant Biotechnol. J.">
        <title>Multi-omics assisted identification of the key and species-specific regulatory components of drought-tolerant mechanisms in Gossypium stocksii.</title>
        <authorList>
            <person name="Yu D."/>
            <person name="Ke L."/>
            <person name="Zhang D."/>
            <person name="Wu Y."/>
            <person name="Sun Y."/>
            <person name="Mei J."/>
            <person name="Sun J."/>
            <person name="Sun Y."/>
        </authorList>
    </citation>
    <scope>NUCLEOTIDE SEQUENCE [LARGE SCALE GENOMIC DNA]</scope>
    <source>
        <strain evidence="3">cv. E1</strain>
        <tissue evidence="2">Leaf</tissue>
    </source>
</reference>
<dbReference type="OrthoDB" id="1433347at2759"/>
<name>A0A9D3UN07_9ROSI</name>
<dbReference type="InterPro" id="IPR053151">
    <property type="entry name" value="RNase_H-like"/>
</dbReference>